<protein>
    <submittedName>
        <fullName evidence="2">Uncharacterized protein</fullName>
    </submittedName>
</protein>
<organism evidence="2">
    <name type="scientific">hydrothermal vent metagenome</name>
    <dbReference type="NCBI Taxonomy" id="652676"/>
    <lineage>
        <taxon>unclassified sequences</taxon>
        <taxon>metagenomes</taxon>
        <taxon>ecological metagenomes</taxon>
    </lineage>
</organism>
<gene>
    <name evidence="2" type="ORF">MNBD_BACTEROID06-880</name>
</gene>
<reference evidence="2" key="1">
    <citation type="submission" date="2018-06" db="EMBL/GenBank/DDBJ databases">
        <authorList>
            <person name="Zhirakovskaya E."/>
        </authorList>
    </citation>
    <scope>NUCLEOTIDE SEQUENCE</scope>
</reference>
<keyword evidence="1" id="KW-0175">Coiled coil</keyword>
<feature type="coiled-coil region" evidence="1">
    <location>
        <begin position="1"/>
        <end position="35"/>
    </location>
</feature>
<name>A0A3B0UDF9_9ZZZZ</name>
<dbReference type="EMBL" id="UOES01000500">
    <property type="protein sequence ID" value="VAW29031.1"/>
    <property type="molecule type" value="Genomic_DNA"/>
</dbReference>
<accession>A0A3B0UDF9</accession>
<proteinExistence type="predicted"/>
<evidence type="ECO:0000256" key="1">
    <source>
        <dbReference type="SAM" id="Coils"/>
    </source>
</evidence>
<dbReference type="AlphaFoldDB" id="A0A3B0UDF9"/>
<feature type="non-terminal residue" evidence="2">
    <location>
        <position position="62"/>
    </location>
</feature>
<sequence length="62" mass="6949">MDNQNSYNKNLLKRLSELERKQDALNVEIHALKAEVKGKGVVQAQPTMVAAPQEIVKTEPAY</sequence>
<evidence type="ECO:0000313" key="2">
    <source>
        <dbReference type="EMBL" id="VAW29031.1"/>
    </source>
</evidence>